<keyword evidence="3 6" id="KW-0812">Transmembrane</keyword>
<evidence type="ECO:0000256" key="3">
    <source>
        <dbReference type="ARBA" id="ARBA00022692"/>
    </source>
</evidence>
<feature type="transmembrane region" description="Helical" evidence="6">
    <location>
        <begin position="111"/>
        <end position="133"/>
    </location>
</feature>
<keyword evidence="9" id="KW-1185">Reference proteome</keyword>
<keyword evidence="5 6" id="KW-0472">Membrane</keyword>
<dbReference type="OrthoDB" id="9787026at2"/>
<dbReference type="PROSITE" id="PS00217">
    <property type="entry name" value="SUGAR_TRANSPORT_2"/>
    <property type="match status" value="1"/>
</dbReference>
<dbReference type="EMBL" id="FQYT01000030">
    <property type="protein sequence ID" value="SHJ64332.1"/>
    <property type="molecule type" value="Genomic_DNA"/>
</dbReference>
<dbReference type="GO" id="GO:0022857">
    <property type="term" value="F:transmembrane transporter activity"/>
    <property type="evidence" value="ECO:0007669"/>
    <property type="project" value="InterPro"/>
</dbReference>
<evidence type="ECO:0000259" key="7">
    <source>
        <dbReference type="PROSITE" id="PS50850"/>
    </source>
</evidence>
<evidence type="ECO:0000256" key="2">
    <source>
        <dbReference type="ARBA" id="ARBA00022448"/>
    </source>
</evidence>
<keyword evidence="2" id="KW-0813">Transport</keyword>
<dbReference type="AlphaFoldDB" id="A0A1M6KZM5"/>
<dbReference type="InterPro" id="IPR020846">
    <property type="entry name" value="MFS_dom"/>
</dbReference>
<dbReference type="InterPro" id="IPR005829">
    <property type="entry name" value="Sugar_transporter_CS"/>
</dbReference>
<evidence type="ECO:0000256" key="1">
    <source>
        <dbReference type="ARBA" id="ARBA00004651"/>
    </source>
</evidence>
<dbReference type="GO" id="GO:0005886">
    <property type="term" value="C:plasma membrane"/>
    <property type="evidence" value="ECO:0007669"/>
    <property type="project" value="UniProtKB-SubCell"/>
</dbReference>
<feature type="transmembrane region" description="Helical" evidence="6">
    <location>
        <begin position="410"/>
        <end position="432"/>
    </location>
</feature>
<feature type="transmembrane region" description="Helical" evidence="6">
    <location>
        <begin position="53"/>
        <end position="74"/>
    </location>
</feature>
<evidence type="ECO:0000313" key="8">
    <source>
        <dbReference type="EMBL" id="SHJ64332.1"/>
    </source>
</evidence>
<comment type="subcellular location">
    <subcellularLocation>
        <location evidence="1">Cell membrane</location>
        <topology evidence="1">Multi-pass membrane protein</topology>
    </subcellularLocation>
</comment>
<accession>A0A1M6KZM5</accession>
<dbReference type="Proteomes" id="UP000184342">
    <property type="component" value="Unassembled WGS sequence"/>
</dbReference>
<reference evidence="8 9" key="1">
    <citation type="submission" date="2016-11" db="EMBL/GenBank/DDBJ databases">
        <authorList>
            <person name="Jaros S."/>
            <person name="Januszkiewicz K."/>
            <person name="Wedrychowicz H."/>
        </authorList>
    </citation>
    <scope>NUCLEOTIDE SEQUENCE [LARGE SCALE GENOMIC DNA]</scope>
    <source>
        <strain evidence="8 9">DSM 15970</strain>
    </source>
</reference>
<evidence type="ECO:0000256" key="5">
    <source>
        <dbReference type="ARBA" id="ARBA00023136"/>
    </source>
</evidence>
<feature type="transmembrane region" description="Helical" evidence="6">
    <location>
        <begin position="172"/>
        <end position="189"/>
    </location>
</feature>
<feature type="transmembrane region" description="Helical" evidence="6">
    <location>
        <begin position="321"/>
        <end position="339"/>
    </location>
</feature>
<evidence type="ECO:0000256" key="6">
    <source>
        <dbReference type="SAM" id="Phobius"/>
    </source>
</evidence>
<dbReference type="PANTHER" id="PTHR23511">
    <property type="entry name" value="SYNAPTIC VESICLE GLYCOPROTEIN 2"/>
    <property type="match status" value="1"/>
</dbReference>
<evidence type="ECO:0000256" key="4">
    <source>
        <dbReference type="ARBA" id="ARBA00022989"/>
    </source>
</evidence>
<feature type="transmembrane region" description="Helical" evidence="6">
    <location>
        <begin position="145"/>
        <end position="166"/>
    </location>
</feature>
<name>A0A1M6KZM5_9FIRM</name>
<dbReference type="PANTHER" id="PTHR23511:SF5">
    <property type="entry name" value="MAJOR FACILITATOR-TYPE TRANSPORTER HXNZ-RELATED"/>
    <property type="match status" value="1"/>
</dbReference>
<dbReference type="InterPro" id="IPR005828">
    <property type="entry name" value="MFS_sugar_transport-like"/>
</dbReference>
<proteinExistence type="predicted"/>
<dbReference type="STRING" id="1122934.SAMN02745691_02301"/>
<dbReference type="Pfam" id="PF00083">
    <property type="entry name" value="Sugar_tr"/>
    <property type="match status" value="1"/>
</dbReference>
<dbReference type="PROSITE" id="PS50850">
    <property type="entry name" value="MFS"/>
    <property type="match status" value="1"/>
</dbReference>
<dbReference type="Gene3D" id="1.20.1250.20">
    <property type="entry name" value="MFS general substrate transporter like domains"/>
    <property type="match status" value="1"/>
</dbReference>
<dbReference type="RefSeq" id="WP_073994546.1">
    <property type="nucleotide sequence ID" value="NZ_FQYT01000030.1"/>
</dbReference>
<feature type="transmembrane region" description="Helical" evidence="6">
    <location>
        <begin position="257"/>
        <end position="276"/>
    </location>
</feature>
<organism evidence="8 9">
    <name type="scientific">Parasporobacterium paucivorans DSM 15970</name>
    <dbReference type="NCBI Taxonomy" id="1122934"/>
    <lineage>
        <taxon>Bacteria</taxon>
        <taxon>Bacillati</taxon>
        <taxon>Bacillota</taxon>
        <taxon>Clostridia</taxon>
        <taxon>Lachnospirales</taxon>
        <taxon>Lachnospiraceae</taxon>
        <taxon>Parasporobacterium</taxon>
    </lineage>
</organism>
<feature type="transmembrane region" description="Helical" evidence="6">
    <location>
        <begin position="288"/>
        <end position="309"/>
    </location>
</feature>
<feature type="domain" description="Major facilitator superfamily (MFS) profile" evidence="7">
    <location>
        <begin position="20"/>
        <end position="437"/>
    </location>
</feature>
<dbReference type="CDD" id="cd17316">
    <property type="entry name" value="MFS_SV2_like"/>
    <property type="match status" value="1"/>
</dbReference>
<dbReference type="InterPro" id="IPR036259">
    <property type="entry name" value="MFS_trans_sf"/>
</dbReference>
<keyword evidence="4 6" id="KW-1133">Transmembrane helix</keyword>
<sequence length="442" mass="48208">MKNISLRIDRLPSTPMLKKILLITGIGWMFDAMDQGMVSGVMAAIGKSWELSTAQLGLLGSMSMLGMALGAALSGMVADKWGRRSVIMYTMVIYGIASILSGFSVNYGMLLVLRFITGFGLGGELPAASTLISEFSPAKIRGRNVVFLESFWAWGWILAALVAYLLIPVFGWRAAFVIGGVPAIFAAFIRRGIPESPRFLDSAGREQEADELVRRMEEQAGISPFVPDASVAAKGSDPHHRVSFLELWSKKYRRSTVVLWIIWFGINFGYYGFVLWTPSLLVDSGFALVRSFGFTLIMSLAQLPGYFSAAYLVEKIGRKKVLFIYFIGTAIAAWLFGQAGNTVQVLVFGCLLYFFSLGAWGCVYAYTPEAYPTAARASGAGWASAFGRIGAFIAPFVVPFVYGVSGKENGFHYVFFMLAGVFLVVAIIVGLFGKETMGKALE</sequence>
<dbReference type="PROSITE" id="PS00216">
    <property type="entry name" value="SUGAR_TRANSPORT_1"/>
    <property type="match status" value="1"/>
</dbReference>
<gene>
    <name evidence="8" type="ORF">SAMN02745691_02301</name>
</gene>
<dbReference type="SUPFAM" id="SSF103473">
    <property type="entry name" value="MFS general substrate transporter"/>
    <property type="match status" value="1"/>
</dbReference>
<protein>
    <submittedName>
        <fullName evidence="8">MFS transporter, putative metabolite:H+ symporter</fullName>
    </submittedName>
</protein>
<feature type="transmembrane region" description="Helical" evidence="6">
    <location>
        <begin position="345"/>
        <end position="367"/>
    </location>
</feature>
<feature type="transmembrane region" description="Helical" evidence="6">
    <location>
        <begin position="379"/>
        <end position="404"/>
    </location>
</feature>
<evidence type="ECO:0000313" key="9">
    <source>
        <dbReference type="Proteomes" id="UP000184342"/>
    </source>
</evidence>
<feature type="transmembrane region" description="Helical" evidence="6">
    <location>
        <begin position="86"/>
        <end position="105"/>
    </location>
</feature>